<evidence type="ECO:0000259" key="1">
    <source>
        <dbReference type="Pfam" id="PF00646"/>
    </source>
</evidence>
<dbReference type="Pfam" id="PF00646">
    <property type="entry name" value="F-box"/>
    <property type="match status" value="1"/>
</dbReference>
<accession>A0AAX6HBL9</accession>
<dbReference type="SUPFAM" id="SSF52047">
    <property type="entry name" value="RNI-like"/>
    <property type="match status" value="1"/>
</dbReference>
<dbReference type="InterPro" id="IPR032675">
    <property type="entry name" value="LRR_dom_sf"/>
</dbReference>
<dbReference type="SUPFAM" id="SSF81383">
    <property type="entry name" value="F-box domain"/>
    <property type="match status" value="1"/>
</dbReference>
<feature type="domain" description="F-box" evidence="1">
    <location>
        <begin position="18"/>
        <end position="54"/>
    </location>
</feature>
<dbReference type="PANTHER" id="PTHR38926:SF5">
    <property type="entry name" value="F-BOX AND LEUCINE-RICH REPEAT PROTEIN 6"/>
    <property type="match status" value="1"/>
</dbReference>
<evidence type="ECO:0000313" key="3">
    <source>
        <dbReference type="Proteomes" id="UP001140949"/>
    </source>
</evidence>
<evidence type="ECO:0000313" key="2">
    <source>
        <dbReference type="EMBL" id="KAJ6838406.1"/>
    </source>
</evidence>
<name>A0AAX6HBL9_IRIPA</name>
<dbReference type="Gene3D" id="1.20.1280.50">
    <property type="match status" value="1"/>
</dbReference>
<dbReference type="EMBL" id="JANAVB010010792">
    <property type="protein sequence ID" value="KAJ6838406.1"/>
    <property type="molecule type" value="Genomic_DNA"/>
</dbReference>
<reference evidence="2" key="2">
    <citation type="submission" date="2023-04" db="EMBL/GenBank/DDBJ databases">
        <authorList>
            <person name="Bruccoleri R.E."/>
            <person name="Oakeley E.J."/>
            <person name="Faust A.-M."/>
            <person name="Dessus-Babus S."/>
            <person name="Altorfer M."/>
            <person name="Burckhardt D."/>
            <person name="Oertli M."/>
            <person name="Naumann U."/>
            <person name="Petersen F."/>
            <person name="Wong J."/>
        </authorList>
    </citation>
    <scope>NUCLEOTIDE SEQUENCE</scope>
    <source>
        <strain evidence="2">GSM-AAB239-AS_SAM_17_03QT</strain>
        <tissue evidence="2">Leaf</tissue>
    </source>
</reference>
<keyword evidence="3" id="KW-1185">Reference proteome</keyword>
<sequence length="291" mass="32775">MKMEEEDDGSKWKEMEMDCLVLIFQKLSLQDLTLNVSYVCKTWFQASLSPLCWRVLDFRTLDFTPGSKFSRRFAAARYPSSRPAAFSAFMKLAVRRSCGAAVELRFPLFFEVSTEDLVRASTGCPKLKVLGMDSLRPESELHLPRLIGKWKELEQLEMETGPSSISDLAAAIGLDCRNFRGLSMSGEVKMEDALAIVECLPKLKELNLSRSYLPKRELLAIMDGCRELETLSVKYCVGFKADDEEILGRACGTIKLEHEGSKLREDFGYGVSVGSMCVVFVSDIDDCMYRS</sequence>
<gene>
    <name evidence="2" type="ORF">M6B38_320620</name>
</gene>
<dbReference type="Proteomes" id="UP001140949">
    <property type="component" value="Unassembled WGS sequence"/>
</dbReference>
<dbReference type="AlphaFoldDB" id="A0AAX6HBL9"/>
<dbReference type="PANTHER" id="PTHR38926">
    <property type="entry name" value="F-BOX DOMAIN CONTAINING PROTEIN, EXPRESSED"/>
    <property type="match status" value="1"/>
</dbReference>
<proteinExistence type="predicted"/>
<comment type="caution">
    <text evidence="2">The sequence shown here is derived from an EMBL/GenBank/DDBJ whole genome shotgun (WGS) entry which is preliminary data.</text>
</comment>
<dbReference type="InterPro" id="IPR036047">
    <property type="entry name" value="F-box-like_dom_sf"/>
</dbReference>
<reference evidence="2" key="1">
    <citation type="journal article" date="2023" name="GigaByte">
        <title>Genome assembly of the bearded iris, Iris pallida Lam.</title>
        <authorList>
            <person name="Bruccoleri R.E."/>
            <person name="Oakeley E.J."/>
            <person name="Faust A.M.E."/>
            <person name="Altorfer M."/>
            <person name="Dessus-Babus S."/>
            <person name="Burckhardt D."/>
            <person name="Oertli M."/>
            <person name="Naumann U."/>
            <person name="Petersen F."/>
            <person name="Wong J."/>
        </authorList>
    </citation>
    <scope>NUCLEOTIDE SEQUENCE</scope>
    <source>
        <strain evidence="2">GSM-AAB239-AS_SAM_17_03QT</strain>
    </source>
</reference>
<dbReference type="Gene3D" id="3.80.10.10">
    <property type="entry name" value="Ribonuclease Inhibitor"/>
    <property type="match status" value="1"/>
</dbReference>
<protein>
    <submittedName>
        <fullName evidence="2">F-box/LRR-repeat protein-like</fullName>
    </submittedName>
</protein>
<dbReference type="InterPro" id="IPR001810">
    <property type="entry name" value="F-box_dom"/>
</dbReference>
<organism evidence="2 3">
    <name type="scientific">Iris pallida</name>
    <name type="common">Sweet iris</name>
    <dbReference type="NCBI Taxonomy" id="29817"/>
    <lineage>
        <taxon>Eukaryota</taxon>
        <taxon>Viridiplantae</taxon>
        <taxon>Streptophyta</taxon>
        <taxon>Embryophyta</taxon>
        <taxon>Tracheophyta</taxon>
        <taxon>Spermatophyta</taxon>
        <taxon>Magnoliopsida</taxon>
        <taxon>Liliopsida</taxon>
        <taxon>Asparagales</taxon>
        <taxon>Iridaceae</taxon>
        <taxon>Iridoideae</taxon>
        <taxon>Irideae</taxon>
        <taxon>Iris</taxon>
    </lineage>
</organism>